<dbReference type="SUPFAM" id="SSF54928">
    <property type="entry name" value="RNA-binding domain, RBD"/>
    <property type="match status" value="1"/>
</dbReference>
<dbReference type="Gene3D" id="3.30.70.330">
    <property type="match status" value="1"/>
</dbReference>
<dbReference type="InterPro" id="IPR000504">
    <property type="entry name" value="RRM_dom"/>
</dbReference>
<keyword evidence="5" id="KW-1185">Reference proteome</keyword>
<feature type="compositionally biased region" description="Basic residues" evidence="2">
    <location>
        <begin position="16"/>
        <end position="35"/>
    </location>
</feature>
<feature type="domain" description="RRM" evidence="3">
    <location>
        <begin position="72"/>
        <end position="150"/>
    </location>
</feature>
<evidence type="ECO:0000259" key="3">
    <source>
        <dbReference type="PROSITE" id="PS50102"/>
    </source>
</evidence>
<feature type="region of interest" description="Disordered" evidence="2">
    <location>
        <begin position="1"/>
        <end position="72"/>
    </location>
</feature>
<name>A0AAU9JB96_9CILI</name>
<feature type="compositionally biased region" description="Basic residues" evidence="2">
    <location>
        <begin position="43"/>
        <end position="54"/>
    </location>
</feature>
<sequence length="200" mass="23508">MRSPRKRSYSRSSSRSYRRHRRSPSYDRHGHRHSRDRYDSYERHHRHRSPHGSRRGGISNPPPDHPEANPGNNIYINNLSIETKEDELREIFSKYGTIKDMRIIKDPFTQESRGFGFVTYEKVEDAGEAIKNLDKTELQGKVIRVEKARRSKPHEPTPGSYNGPLAASSKYRNSYHRRRRTPSPLARSRRDRSISNSQNR</sequence>
<dbReference type="PANTHER" id="PTHR48034">
    <property type="entry name" value="TRANSFORMER-2 SEX-DETERMINING PROTEIN-RELATED"/>
    <property type="match status" value="1"/>
</dbReference>
<protein>
    <recommendedName>
        <fullName evidence="3">RRM domain-containing protein</fullName>
    </recommendedName>
</protein>
<feature type="region of interest" description="Disordered" evidence="2">
    <location>
        <begin position="144"/>
        <end position="200"/>
    </location>
</feature>
<evidence type="ECO:0000313" key="5">
    <source>
        <dbReference type="Proteomes" id="UP001162131"/>
    </source>
</evidence>
<dbReference type="InterPro" id="IPR035979">
    <property type="entry name" value="RBD_domain_sf"/>
</dbReference>
<dbReference type="Pfam" id="PF00076">
    <property type="entry name" value="RRM_1"/>
    <property type="match status" value="1"/>
</dbReference>
<evidence type="ECO:0000256" key="2">
    <source>
        <dbReference type="SAM" id="MobiDB-lite"/>
    </source>
</evidence>
<dbReference type="SMART" id="SM00361">
    <property type="entry name" value="RRM_1"/>
    <property type="match status" value="1"/>
</dbReference>
<dbReference type="InterPro" id="IPR003954">
    <property type="entry name" value="RRM_euk-type"/>
</dbReference>
<reference evidence="4" key="1">
    <citation type="submission" date="2021-09" db="EMBL/GenBank/DDBJ databases">
        <authorList>
            <consortium name="AG Swart"/>
            <person name="Singh M."/>
            <person name="Singh A."/>
            <person name="Seah K."/>
            <person name="Emmerich C."/>
        </authorList>
    </citation>
    <scope>NUCLEOTIDE SEQUENCE</scope>
    <source>
        <strain evidence="4">ATCC30299</strain>
    </source>
</reference>
<keyword evidence="1" id="KW-0694">RNA-binding</keyword>
<dbReference type="PROSITE" id="PS50102">
    <property type="entry name" value="RRM"/>
    <property type="match status" value="1"/>
</dbReference>
<gene>
    <name evidence="4" type="ORF">BSTOLATCC_MIC33132</name>
</gene>
<dbReference type="Proteomes" id="UP001162131">
    <property type="component" value="Unassembled WGS sequence"/>
</dbReference>
<accession>A0AAU9JB96</accession>
<dbReference type="SMART" id="SM00360">
    <property type="entry name" value="RRM"/>
    <property type="match status" value="1"/>
</dbReference>
<comment type="caution">
    <text evidence="4">The sequence shown here is derived from an EMBL/GenBank/DDBJ whole genome shotgun (WGS) entry which is preliminary data.</text>
</comment>
<dbReference type="InterPro" id="IPR050441">
    <property type="entry name" value="RBM"/>
</dbReference>
<dbReference type="EMBL" id="CAJZBQ010000033">
    <property type="protein sequence ID" value="CAG9323231.1"/>
    <property type="molecule type" value="Genomic_DNA"/>
</dbReference>
<dbReference type="InterPro" id="IPR012677">
    <property type="entry name" value="Nucleotide-bd_a/b_plait_sf"/>
</dbReference>
<dbReference type="AlphaFoldDB" id="A0AAU9JB96"/>
<dbReference type="GO" id="GO:0003723">
    <property type="term" value="F:RNA binding"/>
    <property type="evidence" value="ECO:0007669"/>
    <property type="project" value="UniProtKB-UniRule"/>
</dbReference>
<evidence type="ECO:0000256" key="1">
    <source>
        <dbReference type="PROSITE-ProRule" id="PRU00176"/>
    </source>
</evidence>
<evidence type="ECO:0000313" key="4">
    <source>
        <dbReference type="EMBL" id="CAG9323231.1"/>
    </source>
</evidence>
<proteinExistence type="predicted"/>
<organism evidence="4 5">
    <name type="scientific">Blepharisma stoltei</name>
    <dbReference type="NCBI Taxonomy" id="1481888"/>
    <lineage>
        <taxon>Eukaryota</taxon>
        <taxon>Sar</taxon>
        <taxon>Alveolata</taxon>
        <taxon>Ciliophora</taxon>
        <taxon>Postciliodesmatophora</taxon>
        <taxon>Heterotrichea</taxon>
        <taxon>Heterotrichida</taxon>
        <taxon>Blepharismidae</taxon>
        <taxon>Blepharisma</taxon>
    </lineage>
</organism>